<feature type="compositionally biased region" description="Pro residues" evidence="8">
    <location>
        <begin position="831"/>
        <end position="844"/>
    </location>
</feature>
<dbReference type="PROSITE" id="PS50235">
    <property type="entry name" value="USP_3"/>
    <property type="match status" value="1"/>
</dbReference>
<evidence type="ECO:0000313" key="11">
    <source>
        <dbReference type="Proteomes" id="UP000250140"/>
    </source>
</evidence>
<evidence type="ECO:0000256" key="6">
    <source>
        <dbReference type="ARBA" id="ARBA00022807"/>
    </source>
</evidence>
<dbReference type="PANTHER" id="PTHR43982">
    <property type="entry name" value="UBIQUITIN CARBOXYL-TERMINAL HYDROLASE"/>
    <property type="match status" value="1"/>
</dbReference>
<evidence type="ECO:0000259" key="9">
    <source>
        <dbReference type="PROSITE" id="PS50235"/>
    </source>
</evidence>
<evidence type="ECO:0000256" key="2">
    <source>
        <dbReference type="ARBA" id="ARBA00012759"/>
    </source>
</evidence>
<dbReference type="InterPro" id="IPR018200">
    <property type="entry name" value="USP_CS"/>
</dbReference>
<proteinExistence type="predicted"/>
<feature type="region of interest" description="Disordered" evidence="8">
    <location>
        <begin position="779"/>
        <end position="808"/>
    </location>
</feature>
<evidence type="ECO:0000256" key="7">
    <source>
        <dbReference type="SAM" id="Coils"/>
    </source>
</evidence>
<dbReference type="InterPro" id="IPR001394">
    <property type="entry name" value="Peptidase_C19_UCH"/>
</dbReference>
<protein>
    <recommendedName>
        <fullName evidence="2">ubiquitinyl hydrolase 1</fullName>
        <ecNumber evidence="2">3.4.19.12</ecNumber>
    </recommendedName>
</protein>
<sequence>MSSRPGKTAPRLILDILTYDPRYEKRAGRNILTDPPSHYDPTKPADRAVPVKNCKHMFMTKHEQSILPKPGILPDQETLYKVSSFCQKCRYHLDLIVDFHDYGVRNAPCPNKDFPLHHFIYQEEDPNEQDVYLDHNIPKTFRFQCSAKQCPANLRISIRPPRLKEQYIRLMTDRTFLRRRLESAKRIDPDRTDHMMARPIDGLDFLSSYMKDSLNPQKGKTRIPLLNRKFLVTYGRDCDEMLTEFGFTREVENNGNGDEICWYIPRPPAESDPLAGDNLRVMVEDVIAELSVLISDRADSEKQGVRNTVILPQPSQAEIERALGCLDYNKRIMARAEAKRATEEEDHPYYAGLGALGDFSDELILFAYDRQVETDPRNAAYYFECLQDLAIGRKSPVLEEKVQILASQGQTNRKEVAKAYGYFGIDPLHSTHLTDEIIIGTFRARLQDISPTLEEETRNMLRIVGQARQSSAILQEASNAIETYAQALSWLDISANTPDEFVQTMFTVKTEENPASRDIAVKAVELIAQHRNSERLRSFLINGKMGPEMDIGEAYQILGIQDRVAAIDPTVLVTTLEVQKQIDSDNIPRLEQAYRLICKERFGDAEGGYGAAAPEEPIETHPLDTWPVGCQNIGNTCYLNSVLQFLFTIRPLREMVLNFDNYKQECTPEAIKDKIVGRRKPSIEVVKKAQEFVFELKKLFHMMIQAPSPSVRPEVKLAFLALVKDAQGDPPTKTSPSKGLGVICGMPVMGPMPNPSKADELESKLGDSSVIDGAAMTGLSAVNGSDTQITDGPGQDDSSDKKDNANPFKDNLYEEAIDLDAIDIVSEPTKPDPPSRPPPVPPRPKAALQDSVSTTVEYAARQQDAAEIMMNIFDLFGCAIKPMGTMEDGEQIDLIKELFYTNITYARTTNGTTTLKSDIQDHILTSPGDKDRHIYSALDDEFDIDDLDDPTTRDGAKSTKYEFIARLPPVLIINVRRAVYNAKEEKSFKNERHVALDDTLYLDRYLESTKSMTAAQLLETRKEQWEYKRQLRALQRRKAELEQTALEMSLSDVVECAADYITDLKTADEELLVDLDPLPIEPGLAEQMRIKAHNLRKDSSLLDEPIRQLEERIESHFDGLKDHPYRLHAIFIHRGTATGGHYWIYIHDFKENIWRKYNDERVTEVTDIKEIFTQEEKWPATSTGIVYVREEGKDALTEAVKRDPAKPPSGDVEMKDISDEFANAEVIDGVPA</sequence>
<dbReference type="InterPro" id="IPR028889">
    <property type="entry name" value="USP"/>
</dbReference>
<name>A0A8E2ETV1_9PEZI</name>
<dbReference type="PANTHER" id="PTHR43982:SF6">
    <property type="entry name" value="UBIQUITIN CARBOXYL-TERMINAL HYDROLASE 2-RELATED"/>
    <property type="match status" value="1"/>
</dbReference>
<feature type="region of interest" description="Disordered" evidence="8">
    <location>
        <begin position="825"/>
        <end position="849"/>
    </location>
</feature>
<gene>
    <name evidence="10" type="ORF">AOQ84DRAFT_391521</name>
</gene>
<dbReference type="Pfam" id="PF13446">
    <property type="entry name" value="RPT"/>
    <property type="match status" value="3"/>
</dbReference>
<keyword evidence="5" id="KW-0378">Hydrolase</keyword>
<evidence type="ECO:0000256" key="1">
    <source>
        <dbReference type="ARBA" id="ARBA00000707"/>
    </source>
</evidence>
<evidence type="ECO:0000256" key="3">
    <source>
        <dbReference type="ARBA" id="ARBA00022670"/>
    </source>
</evidence>
<keyword evidence="3" id="KW-0645">Protease</keyword>
<dbReference type="GO" id="GO:0004843">
    <property type="term" value="F:cysteine-type deubiquitinase activity"/>
    <property type="evidence" value="ECO:0007669"/>
    <property type="project" value="UniProtKB-EC"/>
</dbReference>
<dbReference type="EC" id="3.4.19.12" evidence="2"/>
<evidence type="ECO:0000256" key="8">
    <source>
        <dbReference type="SAM" id="MobiDB-lite"/>
    </source>
</evidence>
<evidence type="ECO:0000256" key="4">
    <source>
        <dbReference type="ARBA" id="ARBA00022786"/>
    </source>
</evidence>
<dbReference type="InterPro" id="IPR025305">
    <property type="entry name" value="UCH_repeat_domain"/>
</dbReference>
<dbReference type="AlphaFoldDB" id="A0A8E2ETV1"/>
<dbReference type="InterPro" id="IPR044635">
    <property type="entry name" value="UBP14-like"/>
</dbReference>
<dbReference type="PROSITE" id="PS00973">
    <property type="entry name" value="USP_2"/>
    <property type="match status" value="1"/>
</dbReference>
<dbReference type="EMBL" id="KV750493">
    <property type="protein sequence ID" value="OCL04481.1"/>
    <property type="molecule type" value="Genomic_DNA"/>
</dbReference>
<evidence type="ECO:0000313" key="10">
    <source>
        <dbReference type="EMBL" id="OCL04481.1"/>
    </source>
</evidence>
<feature type="compositionally biased region" description="Polar residues" evidence="8">
    <location>
        <begin position="780"/>
        <end position="790"/>
    </location>
</feature>
<dbReference type="Gene3D" id="3.90.70.10">
    <property type="entry name" value="Cysteine proteinases"/>
    <property type="match status" value="2"/>
</dbReference>
<dbReference type="InterPro" id="IPR038765">
    <property type="entry name" value="Papain-like_cys_pep_sf"/>
</dbReference>
<organism evidence="10 11">
    <name type="scientific">Glonium stellatum</name>
    <dbReference type="NCBI Taxonomy" id="574774"/>
    <lineage>
        <taxon>Eukaryota</taxon>
        <taxon>Fungi</taxon>
        <taxon>Dikarya</taxon>
        <taxon>Ascomycota</taxon>
        <taxon>Pezizomycotina</taxon>
        <taxon>Dothideomycetes</taxon>
        <taxon>Pleosporomycetidae</taxon>
        <taxon>Gloniales</taxon>
        <taxon>Gloniaceae</taxon>
        <taxon>Glonium</taxon>
    </lineage>
</organism>
<dbReference type="GO" id="GO:0061136">
    <property type="term" value="P:regulation of proteasomal protein catabolic process"/>
    <property type="evidence" value="ECO:0007669"/>
    <property type="project" value="TreeGrafter"/>
</dbReference>
<feature type="coiled-coil region" evidence="7">
    <location>
        <begin position="1017"/>
        <end position="1051"/>
    </location>
</feature>
<evidence type="ECO:0000256" key="5">
    <source>
        <dbReference type="ARBA" id="ARBA00022801"/>
    </source>
</evidence>
<dbReference type="Pfam" id="PF00443">
    <property type="entry name" value="UCH"/>
    <property type="match status" value="1"/>
</dbReference>
<comment type="catalytic activity">
    <reaction evidence="1">
        <text>Thiol-dependent hydrolysis of ester, thioester, amide, peptide and isopeptide bonds formed by the C-terminal Gly of ubiquitin (a 76-residue protein attached to proteins as an intracellular targeting signal).</text>
        <dbReference type="EC" id="3.4.19.12"/>
    </reaction>
</comment>
<dbReference type="GO" id="GO:0043161">
    <property type="term" value="P:proteasome-mediated ubiquitin-dependent protein catabolic process"/>
    <property type="evidence" value="ECO:0007669"/>
    <property type="project" value="InterPro"/>
</dbReference>
<reference evidence="10 11" key="1">
    <citation type="journal article" date="2016" name="Nat. Commun.">
        <title>Ectomycorrhizal ecology is imprinted in the genome of the dominant symbiotic fungus Cenococcum geophilum.</title>
        <authorList>
            <consortium name="DOE Joint Genome Institute"/>
            <person name="Peter M."/>
            <person name="Kohler A."/>
            <person name="Ohm R.A."/>
            <person name="Kuo A."/>
            <person name="Krutzmann J."/>
            <person name="Morin E."/>
            <person name="Arend M."/>
            <person name="Barry K.W."/>
            <person name="Binder M."/>
            <person name="Choi C."/>
            <person name="Clum A."/>
            <person name="Copeland A."/>
            <person name="Grisel N."/>
            <person name="Haridas S."/>
            <person name="Kipfer T."/>
            <person name="LaButti K."/>
            <person name="Lindquist E."/>
            <person name="Lipzen A."/>
            <person name="Maire R."/>
            <person name="Meier B."/>
            <person name="Mihaltcheva S."/>
            <person name="Molinier V."/>
            <person name="Murat C."/>
            <person name="Poggeler S."/>
            <person name="Quandt C.A."/>
            <person name="Sperisen C."/>
            <person name="Tritt A."/>
            <person name="Tisserant E."/>
            <person name="Crous P.W."/>
            <person name="Henrissat B."/>
            <person name="Nehls U."/>
            <person name="Egli S."/>
            <person name="Spatafora J.W."/>
            <person name="Grigoriev I.V."/>
            <person name="Martin F.M."/>
        </authorList>
    </citation>
    <scope>NUCLEOTIDE SEQUENCE [LARGE SCALE GENOMIC DNA]</scope>
    <source>
        <strain evidence="10 11">CBS 207.34</strain>
    </source>
</reference>
<dbReference type="GO" id="GO:0070628">
    <property type="term" value="F:proteasome binding"/>
    <property type="evidence" value="ECO:0007669"/>
    <property type="project" value="TreeGrafter"/>
</dbReference>
<dbReference type="SUPFAM" id="SSF54001">
    <property type="entry name" value="Cysteine proteinases"/>
    <property type="match status" value="1"/>
</dbReference>
<dbReference type="OrthoDB" id="2420415at2759"/>
<keyword evidence="7" id="KW-0175">Coiled coil</keyword>
<dbReference type="GO" id="GO:0016579">
    <property type="term" value="P:protein deubiquitination"/>
    <property type="evidence" value="ECO:0007669"/>
    <property type="project" value="InterPro"/>
</dbReference>
<keyword evidence="6" id="KW-0788">Thiol protease</keyword>
<keyword evidence="4" id="KW-0833">Ubl conjugation pathway</keyword>
<keyword evidence="11" id="KW-1185">Reference proteome</keyword>
<feature type="domain" description="USP" evidence="9">
    <location>
        <begin position="628"/>
        <end position="1190"/>
    </location>
</feature>
<dbReference type="Proteomes" id="UP000250140">
    <property type="component" value="Unassembled WGS sequence"/>
</dbReference>
<accession>A0A8E2ETV1</accession>